<evidence type="ECO:0000313" key="1">
    <source>
        <dbReference type="EMBL" id="CAF1035445.1"/>
    </source>
</evidence>
<gene>
    <name evidence="1" type="ORF">OXX778_LOCUS18085</name>
</gene>
<comment type="caution">
    <text evidence="1">The sequence shown here is derived from an EMBL/GenBank/DDBJ whole genome shotgun (WGS) entry which is preliminary data.</text>
</comment>
<protein>
    <submittedName>
        <fullName evidence="1">Uncharacterized protein</fullName>
    </submittedName>
</protein>
<keyword evidence="2" id="KW-1185">Reference proteome</keyword>
<name>A0A814JBX5_9BILA</name>
<reference evidence="1" key="1">
    <citation type="submission" date="2021-02" db="EMBL/GenBank/DDBJ databases">
        <authorList>
            <person name="Nowell W R."/>
        </authorList>
    </citation>
    <scope>NUCLEOTIDE SEQUENCE</scope>
    <source>
        <strain evidence="1">Ploen Becks lab</strain>
    </source>
</reference>
<dbReference type="EMBL" id="CAJNOC010004855">
    <property type="protein sequence ID" value="CAF1035445.1"/>
    <property type="molecule type" value="Genomic_DNA"/>
</dbReference>
<dbReference type="Proteomes" id="UP000663879">
    <property type="component" value="Unassembled WGS sequence"/>
</dbReference>
<dbReference type="AlphaFoldDB" id="A0A814JBX5"/>
<accession>A0A814JBX5</accession>
<evidence type="ECO:0000313" key="2">
    <source>
        <dbReference type="Proteomes" id="UP000663879"/>
    </source>
</evidence>
<proteinExistence type="predicted"/>
<sequence length="168" mass="18570">FLAKFQELANESGIGQEDLILIFSNALKPKFALEVQIREPKTIEEAYKIAIKFEKNLGFIKANYVRLGNSFENEGNSSSEEEKANVVSFLAESNNLLMTVGFIDKKEVNKIVFEIGPTMSIIAEKCAIKNGITYKADSTQVRLADESLVKVCGKTEPLEVALGGLYVN</sequence>
<dbReference type="OrthoDB" id="10168660at2759"/>
<organism evidence="1 2">
    <name type="scientific">Brachionus calyciflorus</name>
    <dbReference type="NCBI Taxonomy" id="104777"/>
    <lineage>
        <taxon>Eukaryota</taxon>
        <taxon>Metazoa</taxon>
        <taxon>Spiralia</taxon>
        <taxon>Gnathifera</taxon>
        <taxon>Rotifera</taxon>
        <taxon>Eurotatoria</taxon>
        <taxon>Monogononta</taxon>
        <taxon>Pseudotrocha</taxon>
        <taxon>Ploima</taxon>
        <taxon>Brachionidae</taxon>
        <taxon>Brachionus</taxon>
    </lineage>
</organism>
<feature type="non-terminal residue" evidence="1">
    <location>
        <position position="1"/>
    </location>
</feature>